<accession>A0AAW2KHT8</accession>
<name>A0AAW2KHT8_SESRA</name>
<feature type="region of interest" description="Disordered" evidence="1">
    <location>
        <begin position="59"/>
        <end position="81"/>
    </location>
</feature>
<sequence length="81" mass="8806">MKDSETEGSEIPLGKLMKRLKAKGAKARKEVKNEHSPTGGANENDFDILKMVKEINSDNLGTAGKFGSSNGRICSEKEKQP</sequence>
<dbReference type="AlphaFoldDB" id="A0AAW2KHT8"/>
<evidence type="ECO:0000313" key="2">
    <source>
        <dbReference type="EMBL" id="KAL0306027.1"/>
    </source>
</evidence>
<organism evidence="2">
    <name type="scientific">Sesamum radiatum</name>
    <name type="common">Black benniseed</name>
    <dbReference type="NCBI Taxonomy" id="300843"/>
    <lineage>
        <taxon>Eukaryota</taxon>
        <taxon>Viridiplantae</taxon>
        <taxon>Streptophyta</taxon>
        <taxon>Embryophyta</taxon>
        <taxon>Tracheophyta</taxon>
        <taxon>Spermatophyta</taxon>
        <taxon>Magnoliopsida</taxon>
        <taxon>eudicotyledons</taxon>
        <taxon>Gunneridae</taxon>
        <taxon>Pentapetalae</taxon>
        <taxon>asterids</taxon>
        <taxon>lamiids</taxon>
        <taxon>Lamiales</taxon>
        <taxon>Pedaliaceae</taxon>
        <taxon>Sesamum</taxon>
    </lineage>
</organism>
<proteinExistence type="predicted"/>
<feature type="region of interest" description="Disordered" evidence="1">
    <location>
        <begin position="21"/>
        <end position="45"/>
    </location>
</feature>
<dbReference type="EMBL" id="JACGWJ010000028">
    <property type="protein sequence ID" value="KAL0306027.1"/>
    <property type="molecule type" value="Genomic_DNA"/>
</dbReference>
<reference evidence="2" key="2">
    <citation type="journal article" date="2024" name="Plant">
        <title>Genomic evolution and insights into agronomic trait innovations of Sesamum species.</title>
        <authorList>
            <person name="Miao H."/>
            <person name="Wang L."/>
            <person name="Qu L."/>
            <person name="Liu H."/>
            <person name="Sun Y."/>
            <person name="Le M."/>
            <person name="Wang Q."/>
            <person name="Wei S."/>
            <person name="Zheng Y."/>
            <person name="Lin W."/>
            <person name="Duan Y."/>
            <person name="Cao H."/>
            <person name="Xiong S."/>
            <person name="Wang X."/>
            <person name="Wei L."/>
            <person name="Li C."/>
            <person name="Ma Q."/>
            <person name="Ju M."/>
            <person name="Zhao R."/>
            <person name="Li G."/>
            <person name="Mu C."/>
            <person name="Tian Q."/>
            <person name="Mei H."/>
            <person name="Zhang T."/>
            <person name="Gao T."/>
            <person name="Zhang H."/>
        </authorList>
    </citation>
    <scope>NUCLEOTIDE SEQUENCE</scope>
    <source>
        <strain evidence="2">G02</strain>
    </source>
</reference>
<comment type="caution">
    <text evidence="2">The sequence shown here is derived from an EMBL/GenBank/DDBJ whole genome shotgun (WGS) entry which is preliminary data.</text>
</comment>
<protein>
    <submittedName>
        <fullName evidence="2">Uncharacterized protein</fullName>
    </submittedName>
</protein>
<reference evidence="2" key="1">
    <citation type="submission" date="2020-06" db="EMBL/GenBank/DDBJ databases">
        <authorList>
            <person name="Li T."/>
            <person name="Hu X."/>
            <person name="Zhang T."/>
            <person name="Song X."/>
            <person name="Zhang H."/>
            <person name="Dai N."/>
            <person name="Sheng W."/>
            <person name="Hou X."/>
            <person name="Wei L."/>
        </authorList>
    </citation>
    <scope>NUCLEOTIDE SEQUENCE</scope>
    <source>
        <strain evidence="2">G02</strain>
        <tissue evidence="2">Leaf</tissue>
    </source>
</reference>
<evidence type="ECO:0000256" key="1">
    <source>
        <dbReference type="SAM" id="MobiDB-lite"/>
    </source>
</evidence>
<gene>
    <name evidence="2" type="ORF">Sradi_6020000</name>
</gene>